<protein>
    <recommendedName>
        <fullName evidence="9">ABC transmembrane type-1 domain-containing protein</fullName>
    </recommendedName>
</protein>
<dbReference type="SUPFAM" id="SSF90123">
    <property type="entry name" value="ABC transporter transmembrane region"/>
    <property type="match status" value="1"/>
</dbReference>
<feature type="transmembrane region" description="Helical" evidence="6">
    <location>
        <begin position="67"/>
        <end position="88"/>
    </location>
</feature>
<dbReference type="EMBL" id="CP113264">
    <property type="protein sequence ID" value="WAE71428.1"/>
    <property type="molecule type" value="Genomic_DNA"/>
</dbReference>
<keyword evidence="8" id="KW-1185">Reference proteome</keyword>
<keyword evidence="3 6" id="KW-1133">Transmembrane helix</keyword>
<feature type="transmembrane region" description="Helical" evidence="6">
    <location>
        <begin position="29"/>
        <end position="55"/>
    </location>
</feature>
<name>A0ABY6YGP0_9ACTN</name>
<proteinExistence type="predicted"/>
<comment type="subcellular location">
    <subcellularLocation>
        <location evidence="1">Cell membrane</location>
        <topology evidence="1">Multi-pass membrane protein</topology>
    </subcellularLocation>
</comment>
<keyword evidence="2 6" id="KW-0812">Transmembrane</keyword>
<evidence type="ECO:0000313" key="8">
    <source>
        <dbReference type="Proteomes" id="UP001156498"/>
    </source>
</evidence>
<evidence type="ECO:0000313" key="7">
    <source>
        <dbReference type="EMBL" id="WAE71428.1"/>
    </source>
</evidence>
<evidence type="ECO:0000256" key="6">
    <source>
        <dbReference type="SAM" id="Phobius"/>
    </source>
</evidence>
<evidence type="ECO:0000256" key="1">
    <source>
        <dbReference type="ARBA" id="ARBA00004651"/>
    </source>
</evidence>
<feature type="region of interest" description="Disordered" evidence="5">
    <location>
        <begin position="341"/>
        <end position="380"/>
    </location>
</feature>
<keyword evidence="4 6" id="KW-0472">Membrane</keyword>
<evidence type="ECO:0000256" key="3">
    <source>
        <dbReference type="ARBA" id="ARBA00022989"/>
    </source>
</evidence>
<dbReference type="Gene3D" id="1.20.1560.10">
    <property type="entry name" value="ABC transporter type 1, transmembrane domain"/>
    <property type="match status" value="1"/>
</dbReference>
<evidence type="ECO:0000256" key="4">
    <source>
        <dbReference type="ARBA" id="ARBA00023136"/>
    </source>
</evidence>
<dbReference type="Proteomes" id="UP001156498">
    <property type="component" value="Chromosome"/>
</dbReference>
<feature type="transmembrane region" description="Helical" evidence="6">
    <location>
        <begin position="164"/>
        <end position="190"/>
    </location>
</feature>
<accession>A0ABY6YGP0</accession>
<evidence type="ECO:0000256" key="2">
    <source>
        <dbReference type="ARBA" id="ARBA00022692"/>
    </source>
</evidence>
<feature type="transmembrane region" description="Helical" evidence="6">
    <location>
        <begin position="265"/>
        <end position="287"/>
    </location>
</feature>
<gene>
    <name evidence="7" type="ORF">OUQ99_19565</name>
</gene>
<sequence length="790" mass="82761">MERWWDEAVLARVRIIRAIPSTGPALSSALFLVNVVLGVLPVAFVVTTSVVIGQVPAAVAAGVGSQAWSALVRTFLAAAALFALQTLLTPVQHMLGELMTRRMDGLLQQRLIRASLRSTGIGPLEDPAALDSLDEVNRWFEARAHTPGGACAGMLALVARYVRLAALTALLGVVASWAMAAALLVAVLVFRTGQRGGLRVLSRVYDTGVGAVLRRANHLRGVAMGARDAKELRLFGLTAWFTDRYVDEHTRAHDRVSRARRRVFLVPYLGYTALGLLAVCSVLALLASGAAQGAVSLTGLALALQATAAMVMCGANYPEADLQTSLGMRAWQSLDALEERMARAGGQAPPREAAAPGRRPSPVPYRCPGSGSRSDDRVLPAPVSPSYRVYRAAADDREIPRPHRRPRVRGCPSFHPSGALMSGVHLSCAIMAHPKRSAAAHRLAASLPGLSPRVVLDPEPDGPPATLRTARAAWAAAPPGATHHLVLQDDAAPVAGMADALAGVLCAHPDLPVALFCEWGSGTGSMARWASMGGFGLAECVDAFVPTVGLALPAATASALVRAIDSHDPAEHDDEVVARFLEERGRSAFVTVPNLVQHDGDTSLVGNDHAMGARRSALLARPGEAVAEDVLHAPGLVPFVSWRRARAAAIRWDTAAHRYEGHVALMREELRQAGVEHADLCGALDRWAASPTGRALEGALGYGLLHELWTVAAALAVLAPFPLEDPVSPPSPDLTRALASLGPGGLRTVTPDAAQDPRTVEALGELAAAGLAFGARAAATAAGGAAAPRS</sequence>
<organism evidence="7 8">
    <name type="scientific">Streptomonospora nanhaiensis</name>
    <dbReference type="NCBI Taxonomy" id="1323731"/>
    <lineage>
        <taxon>Bacteria</taxon>
        <taxon>Bacillati</taxon>
        <taxon>Actinomycetota</taxon>
        <taxon>Actinomycetes</taxon>
        <taxon>Streptosporangiales</taxon>
        <taxon>Nocardiopsidaceae</taxon>
        <taxon>Streptomonospora</taxon>
    </lineage>
</organism>
<reference evidence="7 8" key="1">
    <citation type="journal article" date="2013" name="Int. J. Syst. Evol. Microbiol.">
        <title>Description of Streptomonospora sediminis sp. nov. and Streptomonospora nanhaiensis sp. nov., and reclassification of Nocardiopsis arabia Hozzein &amp; Goodfellow 2008 as Streptomonospora arabica comb. nov. and emended description of the genus Streptomonospora.</title>
        <authorList>
            <person name="Zhang D.F."/>
            <person name="Pan H.Q."/>
            <person name="He J."/>
            <person name="Zhang X.M."/>
            <person name="Zhang Y.G."/>
            <person name="Klenk H.P."/>
            <person name="Hu J.C."/>
            <person name="Li W.J."/>
        </authorList>
    </citation>
    <scope>NUCLEOTIDE SEQUENCE [LARGE SCALE GENOMIC DNA]</scope>
    <source>
        <strain evidence="7 8">12A09</strain>
    </source>
</reference>
<evidence type="ECO:0008006" key="9">
    <source>
        <dbReference type="Google" id="ProtNLM"/>
    </source>
</evidence>
<dbReference type="RefSeq" id="WP_267945231.1">
    <property type="nucleotide sequence ID" value="NZ_CP113264.1"/>
</dbReference>
<feature type="compositionally biased region" description="Low complexity" evidence="5">
    <location>
        <begin position="343"/>
        <end position="358"/>
    </location>
</feature>
<dbReference type="InterPro" id="IPR036640">
    <property type="entry name" value="ABC1_TM_sf"/>
</dbReference>
<evidence type="ECO:0000256" key="5">
    <source>
        <dbReference type="SAM" id="MobiDB-lite"/>
    </source>
</evidence>